<evidence type="ECO:0000259" key="2">
    <source>
        <dbReference type="Pfam" id="PF04471"/>
    </source>
</evidence>
<dbReference type="InterPro" id="IPR011335">
    <property type="entry name" value="Restrct_endonuc-II-like"/>
</dbReference>
<dbReference type="InterPro" id="IPR007560">
    <property type="entry name" value="Restrct_endonuc_IV_Mrr"/>
</dbReference>
<dbReference type="PANTHER" id="PTHR30015:SF6">
    <property type="entry name" value="SLL1429 PROTEIN"/>
    <property type="match status" value="1"/>
</dbReference>
<dbReference type="GO" id="GO:0003677">
    <property type="term" value="F:DNA binding"/>
    <property type="evidence" value="ECO:0007669"/>
    <property type="project" value="InterPro"/>
</dbReference>
<keyword evidence="1" id="KW-1133">Transmembrane helix</keyword>
<dbReference type="GO" id="GO:0009307">
    <property type="term" value="P:DNA restriction-modification system"/>
    <property type="evidence" value="ECO:0007669"/>
    <property type="project" value="InterPro"/>
</dbReference>
<evidence type="ECO:0000313" key="4">
    <source>
        <dbReference type="Proteomes" id="UP000054011"/>
    </source>
</evidence>
<dbReference type="InterPro" id="IPR052906">
    <property type="entry name" value="Type_IV_Methyl-Rstrct_Enzyme"/>
</dbReference>
<dbReference type="EMBL" id="LNSV01000024">
    <property type="protein sequence ID" value="KUH38593.1"/>
    <property type="molecule type" value="Genomic_DNA"/>
</dbReference>
<dbReference type="PANTHER" id="PTHR30015">
    <property type="entry name" value="MRR RESTRICTION SYSTEM PROTEIN"/>
    <property type="match status" value="1"/>
</dbReference>
<dbReference type="InterPro" id="IPR011856">
    <property type="entry name" value="tRNA_endonuc-like_dom_sf"/>
</dbReference>
<comment type="caution">
    <text evidence="3">The sequence shown here is derived from an EMBL/GenBank/DDBJ whole genome shotgun (WGS) entry which is preliminary data.</text>
</comment>
<reference evidence="3 4" key="1">
    <citation type="submission" date="2015-11" db="EMBL/GenBank/DDBJ databases">
        <title>Genome-wide analysis reveals the secondary metabolome in Streptomyces kanasensis ZX01.</title>
        <authorList>
            <person name="Zhang G."/>
            <person name="Han L."/>
            <person name="Feng J."/>
            <person name="Zhang X."/>
        </authorList>
    </citation>
    <scope>NUCLEOTIDE SEQUENCE [LARGE SCALE GENOMIC DNA]</scope>
    <source>
        <strain evidence="3 4">ZX01</strain>
    </source>
</reference>
<dbReference type="STRING" id="936756.ATE80_11990"/>
<organism evidence="3 4">
    <name type="scientific">Streptomyces kanasensis</name>
    <dbReference type="NCBI Taxonomy" id="936756"/>
    <lineage>
        <taxon>Bacteria</taxon>
        <taxon>Bacillati</taxon>
        <taxon>Actinomycetota</taxon>
        <taxon>Actinomycetes</taxon>
        <taxon>Kitasatosporales</taxon>
        <taxon>Streptomycetaceae</taxon>
        <taxon>Streptomyces</taxon>
    </lineage>
</organism>
<evidence type="ECO:0000256" key="1">
    <source>
        <dbReference type="SAM" id="Phobius"/>
    </source>
</evidence>
<dbReference type="RefSeq" id="WP_058942183.1">
    <property type="nucleotide sequence ID" value="NZ_LNSV01000024.1"/>
</dbReference>
<feature type="domain" description="Restriction endonuclease type IV Mrr" evidence="2">
    <location>
        <begin position="114"/>
        <end position="224"/>
    </location>
</feature>
<dbReference type="GO" id="GO:0015666">
    <property type="term" value="F:restriction endodeoxyribonuclease activity"/>
    <property type="evidence" value="ECO:0007669"/>
    <property type="project" value="TreeGrafter"/>
</dbReference>
<keyword evidence="1" id="KW-0812">Transmembrane</keyword>
<dbReference type="Pfam" id="PF04471">
    <property type="entry name" value="Mrr_cat"/>
    <property type="match status" value="1"/>
</dbReference>
<sequence>MFDEDGSLDPLLKFLLYAVLALAMGKMLWEWLTEDVSQWITVDLWGVIADHPWWTGCIVVGALAALVLLAKLLSFLFGAGTYAYVDQDEDYASSAPPSEAVGPDVLTFKMKQFAAMSATGFEQACADLLARDGFRSTRRVGGAGDLGVDVSARDHDDRLLILQCKQYKAPVGSGHVQKFNGTARLHHGADVPIMIGLNGFTQPAIDFAAHHDLILMGRPELKKWAHGQHLYDVLGIPSTPQ</sequence>
<protein>
    <recommendedName>
        <fullName evidence="2">Restriction endonuclease type IV Mrr domain-containing protein</fullName>
    </recommendedName>
</protein>
<dbReference type="Gene3D" id="3.40.1350.10">
    <property type="match status" value="1"/>
</dbReference>
<dbReference type="Proteomes" id="UP000054011">
    <property type="component" value="Unassembled WGS sequence"/>
</dbReference>
<evidence type="ECO:0000313" key="3">
    <source>
        <dbReference type="EMBL" id="KUH38593.1"/>
    </source>
</evidence>
<feature type="transmembrane region" description="Helical" evidence="1">
    <location>
        <begin position="12"/>
        <end position="32"/>
    </location>
</feature>
<name>A0A100Y6K1_9ACTN</name>
<accession>A0A100Y6K1</accession>
<dbReference type="OrthoDB" id="5181666at2"/>
<dbReference type="AlphaFoldDB" id="A0A100Y6K1"/>
<keyword evidence="4" id="KW-1185">Reference proteome</keyword>
<dbReference type="SUPFAM" id="SSF52980">
    <property type="entry name" value="Restriction endonuclease-like"/>
    <property type="match status" value="1"/>
</dbReference>
<feature type="transmembrane region" description="Helical" evidence="1">
    <location>
        <begin position="52"/>
        <end position="73"/>
    </location>
</feature>
<gene>
    <name evidence="3" type="ORF">ATE80_11990</name>
</gene>
<keyword evidence="1" id="KW-0472">Membrane</keyword>
<proteinExistence type="predicted"/>